<keyword evidence="2" id="KW-0653">Protein transport</keyword>
<dbReference type="GO" id="GO:0060271">
    <property type="term" value="P:cilium assembly"/>
    <property type="evidence" value="ECO:0007669"/>
    <property type="project" value="TreeGrafter"/>
</dbReference>
<reference evidence="7 9" key="1">
    <citation type="submission" date="2020-08" db="EMBL/GenBank/DDBJ databases">
        <authorList>
            <person name="Hejnol A."/>
        </authorList>
    </citation>
    <scope>NUCLEOTIDE SEQUENCE [LARGE SCALE GENOMIC DNA]</scope>
</reference>
<keyword evidence="3 4" id="KW-0175">Coiled coil</keyword>
<dbReference type="Gene3D" id="1.20.58.1770">
    <property type="match status" value="1"/>
</dbReference>
<evidence type="ECO:0000256" key="2">
    <source>
        <dbReference type="ARBA" id="ARBA00022927"/>
    </source>
</evidence>
<comment type="caution">
    <text evidence="7">The sequence shown here is derived from an EMBL/GenBank/DDBJ whole genome shotgun (WGS) entry which is preliminary data.</text>
</comment>
<gene>
    <name evidence="7" type="ORF">DGYR_LOCUS7578</name>
    <name evidence="8" type="ORF">DGYR_LOCUS7876</name>
</gene>
<feature type="domain" description="RH2" evidence="6">
    <location>
        <begin position="278"/>
        <end position="347"/>
    </location>
</feature>
<dbReference type="PANTHER" id="PTHR21502:SF4">
    <property type="entry name" value="RILP-LIKE PROTEIN HOMOLOG"/>
    <property type="match status" value="1"/>
</dbReference>
<dbReference type="Pfam" id="PF09744">
    <property type="entry name" value="RH1"/>
    <property type="match status" value="1"/>
</dbReference>
<dbReference type="PANTHER" id="PTHR21502">
    <property type="entry name" value="ZINC FINGER PROTEIN DZIP1"/>
    <property type="match status" value="1"/>
</dbReference>
<dbReference type="CDD" id="cd14445">
    <property type="entry name" value="RILP-like"/>
    <property type="match status" value="1"/>
</dbReference>
<feature type="coiled-coil region" evidence="4">
    <location>
        <begin position="51"/>
        <end position="239"/>
    </location>
</feature>
<name>A0A7I8VUW3_9ANNE</name>
<dbReference type="GO" id="GO:0036064">
    <property type="term" value="C:ciliary basal body"/>
    <property type="evidence" value="ECO:0007669"/>
    <property type="project" value="TreeGrafter"/>
</dbReference>
<dbReference type="Gene3D" id="6.10.230.10">
    <property type="match status" value="1"/>
</dbReference>
<dbReference type="Proteomes" id="UP000549394">
    <property type="component" value="Unassembled WGS sequence"/>
</dbReference>
<evidence type="ECO:0000313" key="9">
    <source>
        <dbReference type="Proteomes" id="UP000549394"/>
    </source>
</evidence>
<dbReference type="AlphaFoldDB" id="A0A7I8VUW3"/>
<dbReference type="InterPro" id="IPR034743">
    <property type="entry name" value="RH1"/>
</dbReference>
<evidence type="ECO:0000256" key="1">
    <source>
        <dbReference type="ARBA" id="ARBA00022448"/>
    </source>
</evidence>
<evidence type="ECO:0000256" key="3">
    <source>
        <dbReference type="ARBA" id="ARBA00023054"/>
    </source>
</evidence>
<sequence>MACIVSPTMEKPLKSVTITDVYDIASAIGNDFERLIETFGAEPLSGLVPKVINVLEQLEHLAAQNQKEQDQMAELRYAVEKLQMEKTVKAEERAKYEKELEAIEESWRSETKELVTTVEKLQKDNKKLMQQLSNSQAAWENRNTKDNEKDAGDQLLGKMTEIIDKQREEIRNLQKEVKQKNVYVETLQGQLERLARLNADFKRRNSLTQRHAQSLIAEKVDLQAQLHDKEQQITVIRDRLQQESLDSPTSPTLEDIDQWHQKLTLEGKMVIDLKDPNRPRFTMNELRDVLQERNELKTKLIEVEEELLQYRPPLSDEEEVLPVQGPINREPDDKLHPDRFDSGIRKLKILSFEKKSFSIELFKAYGTLALYLCDLSIIAGLVDYEKKSFYTKLT</sequence>
<evidence type="ECO:0000259" key="6">
    <source>
        <dbReference type="PROSITE" id="PS51777"/>
    </source>
</evidence>
<dbReference type="EMBL" id="CAJFCJ010000011">
    <property type="protein sequence ID" value="CAD5119681.1"/>
    <property type="molecule type" value="Genomic_DNA"/>
</dbReference>
<keyword evidence="9" id="KW-1185">Reference proteome</keyword>
<dbReference type="InterPro" id="IPR051241">
    <property type="entry name" value="DZIP_RILPL"/>
</dbReference>
<dbReference type="SUPFAM" id="SSF161256">
    <property type="entry name" value="RILP dimerisation region"/>
    <property type="match status" value="1"/>
</dbReference>
<accession>A0A7I8VUW3</accession>
<keyword evidence="1" id="KW-0813">Transport</keyword>
<feature type="domain" description="RH1" evidence="5">
    <location>
        <begin position="4"/>
        <end position="92"/>
    </location>
</feature>
<evidence type="ECO:0000313" key="7">
    <source>
        <dbReference type="EMBL" id="CAD5119318.1"/>
    </source>
</evidence>
<dbReference type="GO" id="GO:0051959">
    <property type="term" value="F:dynein light intermediate chain binding"/>
    <property type="evidence" value="ECO:0007669"/>
    <property type="project" value="TreeGrafter"/>
</dbReference>
<dbReference type="EMBL" id="CAJFCJ010000009">
    <property type="protein sequence ID" value="CAD5119318.1"/>
    <property type="molecule type" value="Genomic_DNA"/>
</dbReference>
<dbReference type="Pfam" id="PF11461">
    <property type="entry name" value="RILP"/>
    <property type="match status" value="1"/>
</dbReference>
<dbReference type="InterPro" id="IPR034744">
    <property type="entry name" value="RH2"/>
</dbReference>
<evidence type="ECO:0000259" key="5">
    <source>
        <dbReference type="PROSITE" id="PS51776"/>
    </source>
</evidence>
<evidence type="ECO:0000256" key="4">
    <source>
        <dbReference type="SAM" id="Coils"/>
    </source>
</evidence>
<dbReference type="GO" id="GO:0046983">
    <property type="term" value="F:protein dimerization activity"/>
    <property type="evidence" value="ECO:0007669"/>
    <property type="project" value="InterPro"/>
</dbReference>
<protein>
    <submittedName>
        <fullName evidence="7">DgyrCDS7941</fullName>
    </submittedName>
    <submittedName>
        <fullName evidence="8">DgyrCDS8276</fullName>
    </submittedName>
</protein>
<evidence type="ECO:0000313" key="8">
    <source>
        <dbReference type="EMBL" id="CAD5119681.1"/>
    </source>
</evidence>
<dbReference type="InterPro" id="IPR021563">
    <property type="entry name" value="RILP_dimer"/>
</dbReference>
<dbReference type="PROSITE" id="PS51776">
    <property type="entry name" value="RH1"/>
    <property type="match status" value="1"/>
</dbReference>
<proteinExistence type="predicted"/>
<dbReference type="PROSITE" id="PS51777">
    <property type="entry name" value="RH2"/>
    <property type="match status" value="1"/>
</dbReference>
<organism evidence="7 9">
    <name type="scientific">Dimorphilus gyrociliatus</name>
    <dbReference type="NCBI Taxonomy" id="2664684"/>
    <lineage>
        <taxon>Eukaryota</taxon>
        <taxon>Metazoa</taxon>
        <taxon>Spiralia</taxon>
        <taxon>Lophotrochozoa</taxon>
        <taxon>Annelida</taxon>
        <taxon>Polychaeta</taxon>
        <taxon>Polychaeta incertae sedis</taxon>
        <taxon>Dinophilidae</taxon>
        <taxon>Dimorphilus</taxon>
    </lineage>
</organism>
<dbReference type="GO" id="GO:0031267">
    <property type="term" value="F:small GTPase binding"/>
    <property type="evidence" value="ECO:0007669"/>
    <property type="project" value="TreeGrafter"/>
</dbReference>
<dbReference type="OrthoDB" id="10069524at2759"/>
<dbReference type="GO" id="GO:0015031">
    <property type="term" value="P:protein transport"/>
    <property type="evidence" value="ECO:0007669"/>
    <property type="project" value="UniProtKB-KW"/>
</dbReference>
<dbReference type="GO" id="GO:0005737">
    <property type="term" value="C:cytoplasm"/>
    <property type="evidence" value="ECO:0007669"/>
    <property type="project" value="TreeGrafter"/>
</dbReference>